<evidence type="ECO:0000256" key="4">
    <source>
        <dbReference type="ARBA" id="ARBA00022679"/>
    </source>
</evidence>
<keyword evidence="10" id="KW-0040">ANK repeat</keyword>
<keyword evidence="7" id="KW-0863">Zinc-finger</keyword>
<keyword evidence="14" id="KW-1185">Reference proteome</keyword>
<keyword evidence="11" id="KW-0732">Signal</keyword>
<dbReference type="FunFam" id="1.25.40.20:FF:000351">
    <property type="entry name" value="E3 ubiquitin-protein ligase KEG"/>
    <property type="match status" value="1"/>
</dbReference>
<evidence type="ECO:0000256" key="2">
    <source>
        <dbReference type="ARBA" id="ARBA00004906"/>
    </source>
</evidence>
<accession>A0ABC8QQM2</accession>
<evidence type="ECO:0000256" key="7">
    <source>
        <dbReference type="ARBA" id="ARBA00022771"/>
    </source>
</evidence>
<evidence type="ECO:0000256" key="6">
    <source>
        <dbReference type="ARBA" id="ARBA00022737"/>
    </source>
</evidence>
<comment type="caution">
    <text evidence="13">The sequence shown here is derived from an EMBL/GenBank/DDBJ whole genome shotgun (WGS) entry which is preliminary data.</text>
</comment>
<feature type="repeat" description="ANK" evidence="10">
    <location>
        <begin position="141"/>
        <end position="173"/>
    </location>
</feature>
<evidence type="ECO:0000313" key="14">
    <source>
        <dbReference type="Proteomes" id="UP001642360"/>
    </source>
</evidence>
<evidence type="ECO:0000259" key="12">
    <source>
        <dbReference type="Pfam" id="PF18346"/>
    </source>
</evidence>
<evidence type="ECO:0000256" key="11">
    <source>
        <dbReference type="SAM" id="SignalP"/>
    </source>
</evidence>
<keyword evidence="5" id="KW-0479">Metal-binding</keyword>
<dbReference type="EC" id="2.3.2.27" evidence="3"/>
<dbReference type="PROSITE" id="PS50297">
    <property type="entry name" value="ANK_REP_REGION"/>
    <property type="match status" value="2"/>
</dbReference>
<dbReference type="SMART" id="SM00248">
    <property type="entry name" value="ANK"/>
    <property type="match status" value="4"/>
</dbReference>
<dbReference type="InterPro" id="IPR040847">
    <property type="entry name" value="SH3_15"/>
</dbReference>
<feature type="signal peptide" evidence="11">
    <location>
        <begin position="1"/>
        <end position="29"/>
    </location>
</feature>
<feature type="repeat" description="ANK" evidence="10">
    <location>
        <begin position="174"/>
        <end position="206"/>
    </location>
</feature>
<dbReference type="Pfam" id="PF18346">
    <property type="entry name" value="SH3_15"/>
    <property type="match status" value="1"/>
</dbReference>
<dbReference type="GO" id="GO:0061630">
    <property type="term" value="F:ubiquitin protein ligase activity"/>
    <property type="evidence" value="ECO:0007669"/>
    <property type="project" value="UniProtKB-EC"/>
</dbReference>
<dbReference type="PROSITE" id="PS50088">
    <property type="entry name" value="ANK_REPEAT"/>
    <property type="match status" value="2"/>
</dbReference>
<dbReference type="InterPro" id="IPR044584">
    <property type="entry name" value="KEG"/>
</dbReference>
<sequence length="371" mass="40683">MDSLLEGQGKWQLPLMFIWIFFFLDFTCTHPLLSSPEESNRTLNTVIHSSSTSHISPCLTPGEQQAPLHLSVTTRNVAVVKRWVEIASAEEIADAIDIPCPIGTALCMAAALKKDHEAEGRALVEILLAAGADPTAQDTQHGRTPLHAAAMANDVELVKIILDAGVDVNIRDVHNVIPLHVALARGAKSCVGLLLSAGANCNLQDDEGDNAFHMAAEAAKMIRENLEWIMIMLRFPGAAITVRNHSGKTLRDFLEALPREWISEDLLEALSDRGVHLSPTVFQVGDWVKFKRSVMSPTHGWQGATHKSVGFVQSVPDKDNLIVSFCSGEARVLANEVVKVIPLDRGQHVQLKPDVKEPRFDYMLLVLKPEV</sequence>
<keyword evidence="4" id="KW-0808">Transferase</keyword>
<reference evidence="13 14" key="1">
    <citation type="submission" date="2024-02" db="EMBL/GenBank/DDBJ databases">
        <authorList>
            <person name="Vignale AGUSTIN F."/>
            <person name="Sosa J E."/>
            <person name="Modenutti C."/>
        </authorList>
    </citation>
    <scope>NUCLEOTIDE SEQUENCE [LARGE SCALE GENOMIC DNA]</scope>
</reference>
<evidence type="ECO:0000313" key="13">
    <source>
        <dbReference type="EMBL" id="CAK9133635.1"/>
    </source>
</evidence>
<keyword evidence="6" id="KW-0677">Repeat</keyword>
<dbReference type="SUPFAM" id="SSF48403">
    <property type="entry name" value="Ankyrin repeat"/>
    <property type="match status" value="1"/>
</dbReference>
<dbReference type="PANTHER" id="PTHR46960">
    <property type="entry name" value="E3 UBIQUITIN-PROTEIN LIGASE KEG"/>
    <property type="match status" value="1"/>
</dbReference>
<dbReference type="Proteomes" id="UP001642360">
    <property type="component" value="Unassembled WGS sequence"/>
</dbReference>
<dbReference type="GO" id="GO:0008270">
    <property type="term" value="F:zinc ion binding"/>
    <property type="evidence" value="ECO:0007669"/>
    <property type="project" value="UniProtKB-KW"/>
</dbReference>
<proteinExistence type="predicted"/>
<dbReference type="InterPro" id="IPR002110">
    <property type="entry name" value="Ankyrin_rpt"/>
</dbReference>
<dbReference type="Pfam" id="PF12796">
    <property type="entry name" value="Ank_2"/>
    <property type="match status" value="1"/>
</dbReference>
<dbReference type="PANTHER" id="PTHR46960:SF1">
    <property type="entry name" value="E3 UBIQUITIN-PROTEIN LIGASE KEG"/>
    <property type="match status" value="1"/>
</dbReference>
<evidence type="ECO:0000256" key="8">
    <source>
        <dbReference type="ARBA" id="ARBA00022786"/>
    </source>
</evidence>
<keyword evidence="9" id="KW-0862">Zinc</keyword>
<protein>
    <recommendedName>
        <fullName evidence="3">RING-type E3 ubiquitin transferase</fullName>
        <ecNumber evidence="3">2.3.2.27</ecNumber>
    </recommendedName>
</protein>
<dbReference type="Gene3D" id="1.25.40.20">
    <property type="entry name" value="Ankyrin repeat-containing domain"/>
    <property type="match status" value="2"/>
</dbReference>
<dbReference type="EMBL" id="CAUOFW020000114">
    <property type="protein sequence ID" value="CAK9133635.1"/>
    <property type="molecule type" value="Genomic_DNA"/>
</dbReference>
<evidence type="ECO:0000256" key="3">
    <source>
        <dbReference type="ARBA" id="ARBA00012483"/>
    </source>
</evidence>
<dbReference type="InterPro" id="IPR036770">
    <property type="entry name" value="Ankyrin_rpt-contain_sf"/>
</dbReference>
<feature type="chain" id="PRO_5044860645" description="RING-type E3 ubiquitin transferase" evidence="11">
    <location>
        <begin position="30"/>
        <end position="371"/>
    </location>
</feature>
<dbReference type="PRINTS" id="PR01415">
    <property type="entry name" value="ANKYRIN"/>
</dbReference>
<evidence type="ECO:0000256" key="1">
    <source>
        <dbReference type="ARBA" id="ARBA00000900"/>
    </source>
</evidence>
<evidence type="ECO:0000256" key="9">
    <source>
        <dbReference type="ARBA" id="ARBA00022833"/>
    </source>
</evidence>
<keyword evidence="8" id="KW-0833">Ubl conjugation pathway</keyword>
<gene>
    <name evidence="13" type="ORF">ILEXP_LOCUS554</name>
</gene>
<feature type="domain" description="Mind bomb SH3 repeat" evidence="12">
    <location>
        <begin position="282"/>
        <end position="327"/>
    </location>
</feature>
<dbReference type="AlphaFoldDB" id="A0ABC8QQM2"/>
<comment type="catalytic activity">
    <reaction evidence="1">
        <text>S-ubiquitinyl-[E2 ubiquitin-conjugating enzyme]-L-cysteine + [acceptor protein]-L-lysine = [E2 ubiquitin-conjugating enzyme]-L-cysteine + N(6)-ubiquitinyl-[acceptor protein]-L-lysine.</text>
        <dbReference type="EC" id="2.3.2.27"/>
    </reaction>
</comment>
<organism evidence="13 14">
    <name type="scientific">Ilex paraguariensis</name>
    <name type="common">yerba mate</name>
    <dbReference type="NCBI Taxonomy" id="185542"/>
    <lineage>
        <taxon>Eukaryota</taxon>
        <taxon>Viridiplantae</taxon>
        <taxon>Streptophyta</taxon>
        <taxon>Embryophyta</taxon>
        <taxon>Tracheophyta</taxon>
        <taxon>Spermatophyta</taxon>
        <taxon>Magnoliopsida</taxon>
        <taxon>eudicotyledons</taxon>
        <taxon>Gunneridae</taxon>
        <taxon>Pentapetalae</taxon>
        <taxon>asterids</taxon>
        <taxon>campanulids</taxon>
        <taxon>Aquifoliales</taxon>
        <taxon>Aquifoliaceae</taxon>
        <taxon>Ilex</taxon>
    </lineage>
</organism>
<evidence type="ECO:0000256" key="10">
    <source>
        <dbReference type="PROSITE-ProRule" id="PRU00023"/>
    </source>
</evidence>
<comment type="pathway">
    <text evidence="2">Protein modification; protein ubiquitination.</text>
</comment>
<name>A0ABC8QQM2_9AQUA</name>
<evidence type="ECO:0000256" key="5">
    <source>
        <dbReference type="ARBA" id="ARBA00022723"/>
    </source>
</evidence>